<evidence type="ECO:0000256" key="1">
    <source>
        <dbReference type="SAM" id="Phobius"/>
    </source>
</evidence>
<keyword evidence="3" id="KW-1185">Reference proteome</keyword>
<sequence length="153" mass="15382">MTAAGGGPGHAGGGTGGAGAVPVVPAVVADAVAVLVFSIAGMNAHGTLMVELGRVAWPFAVAAAAGWAWTRAWRDPSRLWPVGVAVWFTTVALGMILRVATGGSFAVSFFLVTAAFLGVTMLGWRGMVAVIRRGTTARSTAAGRGGTDQEEAT</sequence>
<accession>A0ABS3I5X9</accession>
<dbReference type="EMBL" id="JAFMPK010000019">
    <property type="protein sequence ID" value="MBO0607873.1"/>
    <property type="molecule type" value="Genomic_DNA"/>
</dbReference>
<evidence type="ECO:0000313" key="2">
    <source>
        <dbReference type="EMBL" id="MBO0607873.1"/>
    </source>
</evidence>
<dbReference type="Proteomes" id="UP000664617">
    <property type="component" value="Unassembled WGS sequence"/>
</dbReference>
<dbReference type="Pfam" id="PF11255">
    <property type="entry name" value="DUF3054"/>
    <property type="match status" value="1"/>
</dbReference>
<organism evidence="2 3">
    <name type="scientific">Myceligenerans salitolerans</name>
    <dbReference type="NCBI Taxonomy" id="1230528"/>
    <lineage>
        <taxon>Bacteria</taxon>
        <taxon>Bacillati</taxon>
        <taxon>Actinomycetota</taxon>
        <taxon>Actinomycetes</taxon>
        <taxon>Micrococcales</taxon>
        <taxon>Promicromonosporaceae</taxon>
        <taxon>Myceligenerans</taxon>
    </lineage>
</organism>
<reference evidence="3" key="1">
    <citation type="submission" date="2023-07" db="EMBL/GenBank/DDBJ databases">
        <title>Myceligenerans salitolerans sp. nov., a halotolerant actinomycete isolated from a salt lake in Xinjiang, China.</title>
        <authorList>
            <person name="Guan T."/>
        </authorList>
    </citation>
    <scope>NUCLEOTIDE SEQUENCE [LARGE SCALE GENOMIC DNA]</scope>
    <source>
        <strain evidence="3">XHU 5031</strain>
    </source>
</reference>
<feature type="transmembrane region" description="Helical" evidence="1">
    <location>
        <begin position="105"/>
        <end position="124"/>
    </location>
</feature>
<keyword evidence="1" id="KW-0812">Transmembrane</keyword>
<protein>
    <submittedName>
        <fullName evidence="2">DUF3054 domain-containing protein</fullName>
    </submittedName>
</protein>
<proteinExistence type="predicted"/>
<evidence type="ECO:0000313" key="3">
    <source>
        <dbReference type="Proteomes" id="UP000664617"/>
    </source>
</evidence>
<feature type="transmembrane region" description="Helical" evidence="1">
    <location>
        <begin position="79"/>
        <end position="99"/>
    </location>
</feature>
<gene>
    <name evidence="2" type="ORF">J0911_02385</name>
</gene>
<name>A0ABS3I5X9_9MICO</name>
<dbReference type="RefSeq" id="WP_207273794.1">
    <property type="nucleotide sequence ID" value="NZ_JAFMPK010000019.1"/>
</dbReference>
<keyword evidence="1" id="KW-1133">Transmembrane helix</keyword>
<dbReference type="InterPro" id="IPR021414">
    <property type="entry name" value="DUF3054"/>
</dbReference>
<comment type="caution">
    <text evidence="2">The sequence shown here is derived from an EMBL/GenBank/DDBJ whole genome shotgun (WGS) entry which is preliminary data.</text>
</comment>
<keyword evidence="1" id="KW-0472">Membrane</keyword>